<sequence>MMTPEQMDAVVNEHMAAEKASDVERALATLTPDVIHDVVGAPDGVLHGREQVRGRYSHHFQEVQIVAHTVNRRLHGDHFLVDECTMDVTVPGRLVGIPGHGKRVQFRMVQLFQFRDGLIARENVWVDAATIRRQLA</sequence>
<dbReference type="InterPro" id="IPR009959">
    <property type="entry name" value="Cyclase_SnoaL-like"/>
</dbReference>
<dbReference type="Pfam" id="PF07366">
    <property type="entry name" value="SnoaL"/>
    <property type="match status" value="1"/>
</dbReference>
<gene>
    <name evidence="1" type="ORF">LZC94_30625</name>
</gene>
<evidence type="ECO:0000313" key="2">
    <source>
        <dbReference type="Proteomes" id="UP001370348"/>
    </source>
</evidence>
<dbReference type="PANTHER" id="PTHR38436">
    <property type="entry name" value="POLYKETIDE CYCLASE SNOAL-LIKE DOMAIN"/>
    <property type="match status" value="1"/>
</dbReference>
<name>A0ABZ2LQZ0_9BACT</name>
<evidence type="ECO:0000313" key="1">
    <source>
        <dbReference type="EMBL" id="WXB12196.1"/>
    </source>
</evidence>
<dbReference type="Gene3D" id="3.10.450.50">
    <property type="match status" value="1"/>
</dbReference>
<dbReference type="InterPro" id="IPR032710">
    <property type="entry name" value="NTF2-like_dom_sf"/>
</dbReference>
<protein>
    <submittedName>
        <fullName evidence="1">Ester cyclase</fullName>
    </submittedName>
</protein>
<reference evidence="1 2" key="1">
    <citation type="submission" date="2021-12" db="EMBL/GenBank/DDBJ databases">
        <title>Discovery of the Pendulisporaceae a myxobacterial family with distinct sporulation behavior and unique specialized metabolism.</title>
        <authorList>
            <person name="Garcia R."/>
            <person name="Popoff A."/>
            <person name="Bader C.D."/>
            <person name="Loehr J."/>
            <person name="Walesch S."/>
            <person name="Walt C."/>
            <person name="Boldt J."/>
            <person name="Bunk B."/>
            <person name="Haeckl F.J.F.P.J."/>
            <person name="Gunesch A.P."/>
            <person name="Birkelbach J."/>
            <person name="Nuebel U."/>
            <person name="Pietschmann T."/>
            <person name="Bach T."/>
            <person name="Mueller R."/>
        </authorList>
    </citation>
    <scope>NUCLEOTIDE SEQUENCE [LARGE SCALE GENOMIC DNA]</scope>
    <source>
        <strain evidence="1 2">MSr11954</strain>
    </source>
</reference>
<dbReference type="RefSeq" id="WP_394821812.1">
    <property type="nucleotide sequence ID" value="NZ_CP089984.1"/>
</dbReference>
<organism evidence="1 2">
    <name type="scientific">Pendulispora albinea</name>
    <dbReference type="NCBI Taxonomy" id="2741071"/>
    <lineage>
        <taxon>Bacteria</taxon>
        <taxon>Pseudomonadati</taxon>
        <taxon>Myxococcota</taxon>
        <taxon>Myxococcia</taxon>
        <taxon>Myxococcales</taxon>
        <taxon>Sorangiineae</taxon>
        <taxon>Pendulisporaceae</taxon>
        <taxon>Pendulispora</taxon>
    </lineage>
</organism>
<accession>A0ABZ2LQZ0</accession>
<dbReference type="Proteomes" id="UP001370348">
    <property type="component" value="Chromosome"/>
</dbReference>
<dbReference type="EMBL" id="CP089984">
    <property type="protein sequence ID" value="WXB12196.1"/>
    <property type="molecule type" value="Genomic_DNA"/>
</dbReference>
<dbReference type="PANTHER" id="PTHR38436:SF1">
    <property type="entry name" value="ESTER CYCLASE"/>
    <property type="match status" value="1"/>
</dbReference>
<dbReference type="SUPFAM" id="SSF54427">
    <property type="entry name" value="NTF2-like"/>
    <property type="match status" value="1"/>
</dbReference>
<proteinExistence type="predicted"/>
<keyword evidence="2" id="KW-1185">Reference proteome</keyword>